<feature type="compositionally biased region" description="Basic and acidic residues" evidence="1">
    <location>
        <begin position="40"/>
        <end position="53"/>
    </location>
</feature>
<feature type="region of interest" description="Disordered" evidence="1">
    <location>
        <begin position="1"/>
        <end position="76"/>
    </location>
</feature>
<feature type="region of interest" description="Disordered" evidence="1">
    <location>
        <begin position="106"/>
        <end position="138"/>
    </location>
</feature>
<dbReference type="Proteomes" id="UP000000560">
    <property type="component" value="Chromosome V"/>
</dbReference>
<dbReference type="InParanoid" id="C8VFP2"/>
<dbReference type="STRING" id="227321.C8VFP2"/>
<feature type="compositionally biased region" description="Polar residues" evidence="1">
    <location>
        <begin position="123"/>
        <end position="133"/>
    </location>
</feature>
<dbReference type="EMBL" id="BN001305">
    <property type="protein sequence ID" value="CBF81378.1"/>
    <property type="molecule type" value="Genomic_DNA"/>
</dbReference>
<evidence type="ECO:0000313" key="3">
    <source>
        <dbReference type="Proteomes" id="UP000000560"/>
    </source>
</evidence>
<name>C8VFP2_EMENI</name>
<dbReference type="AlphaFoldDB" id="C8VFP2"/>
<reference evidence="3" key="1">
    <citation type="journal article" date="2005" name="Nature">
        <title>Sequencing of Aspergillus nidulans and comparative analysis with A. fumigatus and A. oryzae.</title>
        <authorList>
            <person name="Galagan J.E."/>
            <person name="Calvo S.E."/>
            <person name="Cuomo C."/>
            <person name="Ma L.J."/>
            <person name="Wortman J.R."/>
            <person name="Batzoglou S."/>
            <person name="Lee S.I."/>
            <person name="Basturkmen M."/>
            <person name="Spevak C.C."/>
            <person name="Clutterbuck J."/>
            <person name="Kapitonov V."/>
            <person name="Jurka J."/>
            <person name="Scazzocchio C."/>
            <person name="Farman M."/>
            <person name="Butler J."/>
            <person name="Purcell S."/>
            <person name="Harris S."/>
            <person name="Braus G.H."/>
            <person name="Draht O."/>
            <person name="Busch S."/>
            <person name="D'Enfert C."/>
            <person name="Bouchier C."/>
            <person name="Goldman G.H."/>
            <person name="Bell-Pedersen D."/>
            <person name="Griffiths-Jones S."/>
            <person name="Doonan J.H."/>
            <person name="Yu J."/>
            <person name="Vienken K."/>
            <person name="Pain A."/>
            <person name="Freitag M."/>
            <person name="Selker E.U."/>
            <person name="Archer D.B."/>
            <person name="Penalva M.A."/>
            <person name="Oakley B.R."/>
            <person name="Momany M."/>
            <person name="Tanaka T."/>
            <person name="Kumagai T."/>
            <person name="Asai K."/>
            <person name="Machida M."/>
            <person name="Nierman W.C."/>
            <person name="Denning D.W."/>
            <person name="Caddick M."/>
            <person name="Hynes M."/>
            <person name="Paoletti M."/>
            <person name="Fischer R."/>
            <person name="Miller B."/>
            <person name="Dyer P."/>
            <person name="Sachs M.S."/>
            <person name="Osmani S.A."/>
            <person name="Birren B.W."/>
        </authorList>
    </citation>
    <scope>NUCLEOTIDE SEQUENCE [LARGE SCALE GENOMIC DNA]</scope>
    <source>
        <strain evidence="3">FGSC A4 / ATCC 38163 / CBS 112.46 / NRRL 194 / M139</strain>
    </source>
</reference>
<dbReference type="OrthoDB" id="2446291at2759"/>
<evidence type="ECO:0000313" key="2">
    <source>
        <dbReference type="EMBL" id="CBF81378.1"/>
    </source>
</evidence>
<feature type="compositionally biased region" description="Basic and acidic residues" evidence="1">
    <location>
        <begin position="8"/>
        <end position="25"/>
    </location>
</feature>
<reference evidence="3" key="2">
    <citation type="journal article" date="2009" name="Fungal Genet. Biol.">
        <title>The 2008 update of the Aspergillus nidulans genome annotation: a community effort.</title>
        <authorList>
            <person name="Wortman J.R."/>
            <person name="Gilsenan J.M."/>
            <person name="Joardar V."/>
            <person name="Deegan J."/>
            <person name="Clutterbuck J."/>
            <person name="Andersen M.R."/>
            <person name="Archer D."/>
            <person name="Bencina M."/>
            <person name="Braus G."/>
            <person name="Coutinho P."/>
            <person name="von Dohren H."/>
            <person name="Doonan J."/>
            <person name="Driessen A.J."/>
            <person name="Durek P."/>
            <person name="Espeso E."/>
            <person name="Fekete E."/>
            <person name="Flipphi M."/>
            <person name="Estrada C.G."/>
            <person name="Geysens S."/>
            <person name="Goldman G."/>
            <person name="de Groot P.W."/>
            <person name="Hansen K."/>
            <person name="Harris S.D."/>
            <person name="Heinekamp T."/>
            <person name="Helmstaedt K."/>
            <person name="Henrissat B."/>
            <person name="Hofmann G."/>
            <person name="Homan T."/>
            <person name="Horio T."/>
            <person name="Horiuchi H."/>
            <person name="James S."/>
            <person name="Jones M."/>
            <person name="Karaffa L."/>
            <person name="Karanyi Z."/>
            <person name="Kato M."/>
            <person name="Keller N."/>
            <person name="Kelly D.E."/>
            <person name="Kiel J.A."/>
            <person name="Kim J.M."/>
            <person name="van der Klei I.J."/>
            <person name="Klis F.M."/>
            <person name="Kovalchuk A."/>
            <person name="Krasevec N."/>
            <person name="Kubicek C.P."/>
            <person name="Liu B."/>
            <person name="Maccabe A."/>
            <person name="Meyer V."/>
            <person name="Mirabito P."/>
            <person name="Miskei M."/>
            <person name="Mos M."/>
            <person name="Mullins J."/>
            <person name="Nelson D.R."/>
            <person name="Nielsen J."/>
            <person name="Oakley B.R."/>
            <person name="Osmani S.A."/>
            <person name="Pakula T."/>
            <person name="Paszewski A."/>
            <person name="Paulsen I."/>
            <person name="Pilsyk S."/>
            <person name="Pocsi I."/>
            <person name="Punt P.J."/>
            <person name="Ram A.F."/>
            <person name="Ren Q."/>
            <person name="Robellet X."/>
            <person name="Robson G."/>
            <person name="Seiboth B."/>
            <person name="van Solingen P."/>
            <person name="Specht T."/>
            <person name="Sun J."/>
            <person name="Taheri-Talesh N."/>
            <person name="Takeshita N."/>
            <person name="Ussery D."/>
            <person name="vanKuyk P.A."/>
            <person name="Visser H."/>
            <person name="van de Vondervoort P.J."/>
            <person name="de Vries R.P."/>
            <person name="Walton J."/>
            <person name="Xiang X."/>
            <person name="Xiong Y."/>
            <person name="Zeng A.P."/>
            <person name="Brandt B.W."/>
            <person name="Cornell M.J."/>
            <person name="van den Hondel C.A."/>
            <person name="Visser J."/>
            <person name="Oliver S.G."/>
            <person name="Turner G."/>
        </authorList>
    </citation>
    <scope>GENOME REANNOTATION</scope>
    <source>
        <strain evidence="3">FGSC A4 / ATCC 38163 / CBS 112.46 / NRRL 194 / M139</strain>
    </source>
</reference>
<dbReference type="VEuPathDB" id="FungiDB:AN5699"/>
<gene>
    <name evidence="2" type="ORF">ANIA_05699</name>
</gene>
<dbReference type="KEGG" id="ani:ANIA_05699"/>
<keyword evidence="3" id="KW-1185">Reference proteome</keyword>
<accession>C8VFP2</accession>
<proteinExistence type="predicted"/>
<protein>
    <submittedName>
        <fullName evidence="2">Uncharacterized protein</fullName>
    </submittedName>
</protein>
<dbReference type="HOGENOM" id="CLU_1468145_0_0_1"/>
<feature type="compositionally biased region" description="Basic residues" evidence="1">
    <location>
        <begin position="26"/>
        <end position="39"/>
    </location>
</feature>
<sequence length="208" mass="22929">MACSSAKRQREQEDLSVHKGDSARDNKKHRPLPVRSPRKQGRDWPTGDKDPHTAVKGYAYPSLEPAGLEGEPDDIELFDNPTTANQRVLHCLRAYGPDALMDVDVPDSLSPEEPNPNTETPFTIDSSIPTSKGPTPEPPAEVIDTIHCLRSKAPNHGTSVSTETPSSVRSIKPAKKLVFSMGYRADCDRCRNRVPGHYSHILQDIVKS</sequence>
<organism evidence="2 3">
    <name type="scientific">Emericella nidulans (strain FGSC A4 / ATCC 38163 / CBS 112.46 / NRRL 194 / M139)</name>
    <name type="common">Aspergillus nidulans</name>
    <dbReference type="NCBI Taxonomy" id="227321"/>
    <lineage>
        <taxon>Eukaryota</taxon>
        <taxon>Fungi</taxon>
        <taxon>Dikarya</taxon>
        <taxon>Ascomycota</taxon>
        <taxon>Pezizomycotina</taxon>
        <taxon>Eurotiomycetes</taxon>
        <taxon>Eurotiomycetidae</taxon>
        <taxon>Eurotiales</taxon>
        <taxon>Aspergillaceae</taxon>
        <taxon>Aspergillus</taxon>
        <taxon>Aspergillus subgen. Nidulantes</taxon>
    </lineage>
</organism>
<dbReference type="eggNOG" id="ENOG502T02S">
    <property type="taxonomic scope" value="Eukaryota"/>
</dbReference>
<dbReference type="RefSeq" id="XP_663303.2">
    <property type="nucleotide sequence ID" value="XM_658211.2"/>
</dbReference>
<feature type="compositionally biased region" description="Low complexity" evidence="1">
    <location>
        <begin position="111"/>
        <end position="121"/>
    </location>
</feature>
<dbReference type="GeneID" id="2871995"/>
<evidence type="ECO:0000256" key="1">
    <source>
        <dbReference type="SAM" id="MobiDB-lite"/>
    </source>
</evidence>